<dbReference type="OrthoDB" id="9768433at2"/>
<dbReference type="Pfam" id="PF19583">
    <property type="entry name" value="ODP"/>
    <property type="match status" value="1"/>
</dbReference>
<dbReference type="SUPFAM" id="SSF56281">
    <property type="entry name" value="Metallo-hydrolase/oxidoreductase"/>
    <property type="match status" value="1"/>
</dbReference>
<dbReference type="EMBL" id="FMYV01000013">
    <property type="protein sequence ID" value="SDC92520.1"/>
    <property type="molecule type" value="Genomic_DNA"/>
</dbReference>
<protein>
    <submittedName>
        <fullName evidence="3">MBL fold metallo-hydrolase</fullName>
    </submittedName>
    <submittedName>
        <fullName evidence="2">Metallo-beta-lactamase superfamily protein</fullName>
    </submittedName>
</protein>
<organism evidence="2 4">
    <name type="scientific">Geotoga petraea</name>
    <dbReference type="NCBI Taxonomy" id="28234"/>
    <lineage>
        <taxon>Bacteria</taxon>
        <taxon>Thermotogati</taxon>
        <taxon>Thermotogota</taxon>
        <taxon>Thermotogae</taxon>
        <taxon>Petrotogales</taxon>
        <taxon>Petrotogaceae</taxon>
        <taxon>Geotoga</taxon>
    </lineage>
</organism>
<sequence>MNIIEPKVLFENEDHKFILLGIEDSQKQGVTTNQYLVVHKDEGVLLDPGGVHVFPMVLSNVVEFISPQKIKGIFYSHQDPDVSSGISLWANSINSKFYVSGLWERFLPHFGVFDNSKIVPIKDNGGKITFSDGYSMDIIPTHFLHSIGNFTVYDSISKILFSGDIGTAVIEAKGNVFVDNFQDHIKNIEGFHKRYMTSSKACKVWSKLIKNYDIELMAPQHGLLYKKQEYKEFLKWFENLKCGIDIIENIYGV</sequence>
<evidence type="ECO:0000259" key="1">
    <source>
        <dbReference type="SMART" id="SM00849"/>
    </source>
</evidence>
<dbReference type="Proteomes" id="UP000297288">
    <property type="component" value="Unassembled WGS sequence"/>
</dbReference>
<proteinExistence type="predicted"/>
<name>A0A1G6QJ65_9BACT</name>
<dbReference type="Gene3D" id="3.60.15.10">
    <property type="entry name" value="Ribonuclease Z/Hydroxyacylglutathione hydrolase-like"/>
    <property type="match status" value="1"/>
</dbReference>
<dbReference type="SMART" id="SM00849">
    <property type="entry name" value="Lactamase_B"/>
    <property type="match status" value="1"/>
</dbReference>
<evidence type="ECO:0000313" key="4">
    <source>
        <dbReference type="Proteomes" id="UP000199322"/>
    </source>
</evidence>
<dbReference type="RefSeq" id="WP_091405761.1">
    <property type="nucleotide sequence ID" value="NZ_FMYV01000013.1"/>
</dbReference>
<gene>
    <name evidence="3" type="ORF">E4650_09180</name>
    <name evidence="2" type="ORF">SAMN04488588_2102</name>
</gene>
<dbReference type="CDD" id="cd07709">
    <property type="entry name" value="flavodiiron_proteins_MBL-fold"/>
    <property type="match status" value="1"/>
</dbReference>
<dbReference type="Proteomes" id="UP000199322">
    <property type="component" value="Unassembled WGS sequence"/>
</dbReference>
<accession>A0A1G6QJ65</accession>
<evidence type="ECO:0000313" key="3">
    <source>
        <dbReference type="EMBL" id="TGG87015.1"/>
    </source>
</evidence>
<dbReference type="InterPro" id="IPR036866">
    <property type="entry name" value="RibonucZ/Hydroxyglut_hydro"/>
</dbReference>
<keyword evidence="4" id="KW-1185">Reference proteome</keyword>
<reference evidence="2 4" key="1">
    <citation type="submission" date="2016-10" db="EMBL/GenBank/DDBJ databases">
        <authorList>
            <person name="de Groot N.N."/>
        </authorList>
    </citation>
    <scope>NUCLEOTIDE SEQUENCE [LARGE SCALE GENOMIC DNA]</scope>
    <source>
        <strain evidence="2 4">WG14</strain>
    </source>
</reference>
<evidence type="ECO:0000313" key="2">
    <source>
        <dbReference type="EMBL" id="SDC92520.1"/>
    </source>
</evidence>
<dbReference type="InterPro" id="IPR045761">
    <property type="entry name" value="ODP_dom"/>
</dbReference>
<dbReference type="STRING" id="28234.SAMN04488588_2102"/>
<dbReference type="EMBL" id="SRME01000006">
    <property type="protein sequence ID" value="TGG87015.1"/>
    <property type="molecule type" value="Genomic_DNA"/>
</dbReference>
<keyword evidence="3" id="KW-0378">Hydrolase</keyword>
<dbReference type="GO" id="GO:0016787">
    <property type="term" value="F:hydrolase activity"/>
    <property type="evidence" value="ECO:0007669"/>
    <property type="project" value="UniProtKB-KW"/>
</dbReference>
<dbReference type="PANTHER" id="PTHR43041">
    <property type="entry name" value="HYDROLASE, METALLO-BETA-LACTAMASE SUPERFAMILY"/>
    <property type="match status" value="1"/>
</dbReference>
<feature type="domain" description="Metallo-beta-lactamase" evidence="1">
    <location>
        <begin position="31"/>
        <end position="221"/>
    </location>
</feature>
<dbReference type="AlphaFoldDB" id="A0A1G6QJ65"/>
<dbReference type="InterPro" id="IPR001279">
    <property type="entry name" value="Metallo-B-lactamas"/>
</dbReference>
<reference evidence="3 5" key="2">
    <citation type="submission" date="2019-04" db="EMBL/GenBank/DDBJ databases">
        <title>Draft genome sequence data and analysis of a Fermenting Bacterium, Geotoga petraea strain HO-Geo1, isolated from heavy-oil petroleum reservoir in Russia.</title>
        <authorList>
            <person name="Grouzdev D.S."/>
            <person name="Semenova E.M."/>
            <person name="Sokolova D.S."/>
            <person name="Tourova T.P."/>
            <person name="Poltaraus A.B."/>
            <person name="Nazina T.N."/>
        </authorList>
    </citation>
    <scope>NUCLEOTIDE SEQUENCE [LARGE SCALE GENOMIC DNA]</scope>
    <source>
        <strain evidence="3 5">HO-Geo1</strain>
    </source>
</reference>
<dbReference type="PANTHER" id="PTHR43041:SF1">
    <property type="entry name" value="METALLO-BETA-LACTAMASE DOMAIN-CONTAINING PROTEIN"/>
    <property type="match status" value="1"/>
</dbReference>
<evidence type="ECO:0000313" key="5">
    <source>
        <dbReference type="Proteomes" id="UP000297288"/>
    </source>
</evidence>